<comment type="caution">
    <text evidence="2">The sequence shown here is derived from an EMBL/GenBank/DDBJ whole genome shotgun (WGS) entry which is preliminary data.</text>
</comment>
<feature type="domain" description="Retrotransposon gag" evidence="1">
    <location>
        <begin position="79"/>
        <end position="156"/>
    </location>
</feature>
<gene>
    <name evidence="2" type="ORF">DERYTH_LOCUS3601</name>
</gene>
<accession>A0A9N9A343</accession>
<organism evidence="2 3">
    <name type="scientific">Dentiscutata erythropus</name>
    <dbReference type="NCBI Taxonomy" id="1348616"/>
    <lineage>
        <taxon>Eukaryota</taxon>
        <taxon>Fungi</taxon>
        <taxon>Fungi incertae sedis</taxon>
        <taxon>Mucoromycota</taxon>
        <taxon>Glomeromycotina</taxon>
        <taxon>Glomeromycetes</taxon>
        <taxon>Diversisporales</taxon>
        <taxon>Gigasporaceae</taxon>
        <taxon>Dentiscutata</taxon>
    </lineage>
</organism>
<dbReference type="OrthoDB" id="2439367at2759"/>
<evidence type="ECO:0000313" key="3">
    <source>
        <dbReference type="Proteomes" id="UP000789405"/>
    </source>
</evidence>
<dbReference type="EMBL" id="CAJVPY010001289">
    <property type="protein sequence ID" value="CAG8515479.1"/>
    <property type="molecule type" value="Genomic_DNA"/>
</dbReference>
<dbReference type="Proteomes" id="UP000789405">
    <property type="component" value="Unassembled WGS sequence"/>
</dbReference>
<evidence type="ECO:0000259" key="1">
    <source>
        <dbReference type="Pfam" id="PF03732"/>
    </source>
</evidence>
<name>A0A9N9A343_9GLOM</name>
<sequence length="182" mass="21143">MPCETCDDEINVIRQKRRFHNPIPTILTKPALTKQLFRGIENDILRGLTVQLLVFHGKDRENILTWLLQVDLLFKARKIKDEEKLLNIITDWPSFADRIKAAFQPPHHQQLLKRQLQDLKQNSTVQEYTSRFKNLLGQIKEMHEVDKVIYFTEGVKGAMKAKVNCRAPDTLDDAVNLLQALT</sequence>
<keyword evidence="3" id="KW-1185">Reference proteome</keyword>
<dbReference type="InterPro" id="IPR005162">
    <property type="entry name" value="Retrotrans_gag_dom"/>
</dbReference>
<protein>
    <submittedName>
        <fullName evidence="2">27073_t:CDS:1</fullName>
    </submittedName>
</protein>
<dbReference type="AlphaFoldDB" id="A0A9N9A343"/>
<reference evidence="2" key="1">
    <citation type="submission" date="2021-06" db="EMBL/GenBank/DDBJ databases">
        <authorList>
            <person name="Kallberg Y."/>
            <person name="Tangrot J."/>
            <person name="Rosling A."/>
        </authorList>
    </citation>
    <scope>NUCLEOTIDE SEQUENCE</scope>
    <source>
        <strain evidence="2">MA453B</strain>
    </source>
</reference>
<evidence type="ECO:0000313" key="2">
    <source>
        <dbReference type="EMBL" id="CAG8515479.1"/>
    </source>
</evidence>
<dbReference type="Pfam" id="PF03732">
    <property type="entry name" value="Retrotrans_gag"/>
    <property type="match status" value="1"/>
</dbReference>
<proteinExistence type="predicted"/>